<protein>
    <submittedName>
        <fullName evidence="1">Uncharacterized protein</fullName>
    </submittedName>
</protein>
<organism evidence="1 2">
    <name type="scientific">Pseudomonas turukhanskensis</name>
    <dbReference type="NCBI Taxonomy" id="1806536"/>
    <lineage>
        <taxon>Bacteria</taxon>
        <taxon>Pseudomonadati</taxon>
        <taxon>Pseudomonadota</taxon>
        <taxon>Gammaproteobacteria</taxon>
        <taxon>Pseudomonadales</taxon>
        <taxon>Pseudomonadaceae</taxon>
        <taxon>Pseudomonas</taxon>
    </lineage>
</organism>
<accession>A0A9W6K1V6</accession>
<proteinExistence type="predicted"/>
<reference evidence="1" key="2">
    <citation type="submission" date="2023-01" db="EMBL/GenBank/DDBJ databases">
        <authorList>
            <person name="Sun Q."/>
            <person name="Evtushenko L."/>
        </authorList>
    </citation>
    <scope>NUCLEOTIDE SEQUENCE</scope>
    <source>
        <strain evidence="1">VKM B-2935</strain>
    </source>
</reference>
<reference evidence="1" key="1">
    <citation type="journal article" date="2014" name="Int. J. Syst. Evol. Microbiol.">
        <title>Complete genome sequence of Corynebacterium casei LMG S-19264T (=DSM 44701T), isolated from a smear-ripened cheese.</title>
        <authorList>
            <consortium name="US DOE Joint Genome Institute (JGI-PGF)"/>
            <person name="Walter F."/>
            <person name="Albersmeier A."/>
            <person name="Kalinowski J."/>
            <person name="Ruckert C."/>
        </authorList>
    </citation>
    <scope>NUCLEOTIDE SEQUENCE</scope>
    <source>
        <strain evidence="1">VKM B-2935</strain>
    </source>
</reference>
<dbReference type="EMBL" id="BSFN01000002">
    <property type="protein sequence ID" value="GLK88005.1"/>
    <property type="molecule type" value="Genomic_DNA"/>
</dbReference>
<keyword evidence="2" id="KW-1185">Reference proteome</keyword>
<comment type="caution">
    <text evidence="1">The sequence shown here is derived from an EMBL/GenBank/DDBJ whole genome shotgun (WGS) entry which is preliminary data.</text>
</comment>
<evidence type="ECO:0000313" key="2">
    <source>
        <dbReference type="Proteomes" id="UP001143328"/>
    </source>
</evidence>
<name>A0A9W6K1V6_9PSED</name>
<dbReference type="Proteomes" id="UP001143328">
    <property type="component" value="Unassembled WGS sequence"/>
</dbReference>
<evidence type="ECO:0000313" key="1">
    <source>
        <dbReference type="EMBL" id="GLK88005.1"/>
    </source>
</evidence>
<gene>
    <name evidence="1" type="ORF">GCM10017655_10670</name>
</gene>
<dbReference type="AlphaFoldDB" id="A0A9W6K1V6"/>
<sequence length="63" mass="7321">MVTPCAGKANEEGCELFITGGWVESSFWLFSLYNKDELEDLNDEQRKLLKQRLQLEMKARTPL</sequence>